<feature type="signal peptide" evidence="2">
    <location>
        <begin position="1"/>
        <end position="28"/>
    </location>
</feature>
<reference evidence="4 5" key="1">
    <citation type="submission" date="2018-05" db="EMBL/GenBank/DDBJ databases">
        <title>complete genome sequence of Aquabacterium olei NBRC 110486.</title>
        <authorList>
            <person name="Tang B."/>
            <person name="Chang J."/>
            <person name="Zhang L."/>
            <person name="Yang H."/>
        </authorList>
    </citation>
    <scope>NUCLEOTIDE SEQUENCE [LARGE SCALE GENOMIC DNA]</scope>
    <source>
        <strain evidence="4 5">NBRC 110486</strain>
    </source>
</reference>
<evidence type="ECO:0000256" key="2">
    <source>
        <dbReference type="SAM" id="SignalP"/>
    </source>
</evidence>
<evidence type="ECO:0000313" key="5">
    <source>
        <dbReference type="Proteomes" id="UP000244892"/>
    </source>
</evidence>
<dbReference type="RefSeq" id="WP_109036353.1">
    <property type="nucleotide sequence ID" value="NZ_CP029210.1"/>
</dbReference>
<dbReference type="Proteomes" id="UP000244892">
    <property type="component" value="Chromosome"/>
</dbReference>
<gene>
    <name evidence="4" type="ORF">DEH84_07995</name>
</gene>
<keyword evidence="2" id="KW-0732">Signal</keyword>
<accession>A0A2U8FRA0</accession>
<evidence type="ECO:0000313" key="4">
    <source>
        <dbReference type="EMBL" id="AWI53377.1"/>
    </source>
</evidence>
<feature type="compositionally biased region" description="Low complexity" evidence="1">
    <location>
        <begin position="73"/>
        <end position="92"/>
    </location>
</feature>
<dbReference type="KEGG" id="aon:DEH84_07995"/>
<name>A0A2U8FRA0_9BURK</name>
<dbReference type="AlphaFoldDB" id="A0A2U8FRA0"/>
<dbReference type="InterPro" id="IPR025392">
    <property type="entry name" value="DUF4124"/>
</dbReference>
<feature type="region of interest" description="Disordered" evidence="1">
    <location>
        <begin position="73"/>
        <end position="121"/>
    </location>
</feature>
<proteinExistence type="predicted"/>
<feature type="chain" id="PRO_5016020920" evidence="2">
    <location>
        <begin position="29"/>
        <end position="176"/>
    </location>
</feature>
<keyword evidence="5" id="KW-1185">Reference proteome</keyword>
<feature type="domain" description="DUF4124" evidence="3">
    <location>
        <begin position="18"/>
        <end position="72"/>
    </location>
</feature>
<dbReference type="Pfam" id="PF13511">
    <property type="entry name" value="DUF4124"/>
    <property type="match status" value="1"/>
</dbReference>
<sequence length="176" mass="18876">MSTLHPISSRVALSVLAALCLYSLPASAAPQWKWRDANGSIQYSDRPPPAGTPEQAILARPVAPTSRPVVKAAEAAPAAAPVTPAASAAAAKADSELEARRRKAEEEKKAQMKAEEDKQAKVRAENCQRATAYMKSLQDGIRIARTNAAGEREILDDAGRAEEMRRTQEVMAGNCR</sequence>
<dbReference type="OrthoDB" id="9181422at2"/>
<evidence type="ECO:0000256" key="1">
    <source>
        <dbReference type="SAM" id="MobiDB-lite"/>
    </source>
</evidence>
<organism evidence="4 5">
    <name type="scientific">Aquabacterium olei</name>
    <dbReference type="NCBI Taxonomy" id="1296669"/>
    <lineage>
        <taxon>Bacteria</taxon>
        <taxon>Pseudomonadati</taxon>
        <taxon>Pseudomonadota</taxon>
        <taxon>Betaproteobacteria</taxon>
        <taxon>Burkholderiales</taxon>
        <taxon>Aquabacterium</taxon>
    </lineage>
</organism>
<dbReference type="EMBL" id="CP029210">
    <property type="protein sequence ID" value="AWI53377.1"/>
    <property type="molecule type" value="Genomic_DNA"/>
</dbReference>
<feature type="compositionally biased region" description="Basic and acidic residues" evidence="1">
    <location>
        <begin position="93"/>
        <end position="121"/>
    </location>
</feature>
<protein>
    <submittedName>
        <fullName evidence="4">DUF4124 domain-containing protein</fullName>
    </submittedName>
</protein>
<evidence type="ECO:0000259" key="3">
    <source>
        <dbReference type="Pfam" id="PF13511"/>
    </source>
</evidence>